<reference evidence="2" key="1">
    <citation type="submission" date="2019-01" db="EMBL/GenBank/DDBJ databases">
        <authorList>
            <consortium name="Genoscope - CEA"/>
            <person name="William W."/>
        </authorList>
    </citation>
    <scope>NUCLEOTIDE SEQUENCE</scope>
    <source>
        <strain evidence="2">CR-1</strain>
    </source>
</reference>
<organism evidence="2">
    <name type="scientific">uncultured Desulfobacteraceae bacterium</name>
    <dbReference type="NCBI Taxonomy" id="218296"/>
    <lineage>
        <taxon>Bacteria</taxon>
        <taxon>Pseudomonadati</taxon>
        <taxon>Thermodesulfobacteriota</taxon>
        <taxon>Desulfobacteria</taxon>
        <taxon>Desulfobacterales</taxon>
        <taxon>Desulfobacteraceae</taxon>
        <taxon>environmental samples</taxon>
    </lineage>
</organism>
<keyword evidence="1" id="KW-1133">Transmembrane helix</keyword>
<dbReference type="EMBL" id="CAACVI010000034">
    <property type="protein sequence ID" value="VEN74645.1"/>
    <property type="molecule type" value="Genomic_DNA"/>
</dbReference>
<name>A0A484HNY1_9BACT</name>
<protein>
    <submittedName>
        <fullName evidence="2">Uncharacterized protein</fullName>
    </submittedName>
</protein>
<accession>A0A484HNY1</accession>
<dbReference type="AlphaFoldDB" id="A0A484HNY1"/>
<keyword evidence="1" id="KW-0812">Transmembrane</keyword>
<evidence type="ECO:0000313" key="2">
    <source>
        <dbReference type="EMBL" id="VEN74645.1"/>
    </source>
</evidence>
<proteinExistence type="predicted"/>
<keyword evidence="1" id="KW-0472">Membrane</keyword>
<feature type="transmembrane region" description="Helical" evidence="1">
    <location>
        <begin position="13"/>
        <end position="40"/>
    </location>
</feature>
<sequence length="182" mass="20896">MKTTIHHYSGKSILPYIIGSAFLLISLAVEHSLYYIYLYFYAAGLLETLKNGNKFAVVDKTGITFFYGSLFRRGRITFLWEQITQARLKRFKKKIMMGIIEDYKFVQGLLLSFKNPISEKTIGKVKDYNKTVLFHEGIIIEKDGGEIFIDEKQSHGAAKILRDMKPYLMNKSSNSDSKGKTL</sequence>
<gene>
    <name evidence="2" type="ORF">EPICR_40231</name>
</gene>
<evidence type="ECO:0000256" key="1">
    <source>
        <dbReference type="SAM" id="Phobius"/>
    </source>
</evidence>